<dbReference type="Pfam" id="PF00583">
    <property type="entry name" value="Acetyltransf_1"/>
    <property type="match status" value="1"/>
</dbReference>
<dbReference type="CDD" id="cd04301">
    <property type="entry name" value="NAT_SF"/>
    <property type="match status" value="1"/>
</dbReference>
<organism evidence="1 2">
    <name type="scientific">Priestia megaterium (strain ATCC 14581 / DSM 32 / CCUG 1817 / JCM 2506 / NBRC 15308 / NCIMB 9376 / NCTC 10342 / NRRL B-14308 / VKM B-512 / Ford 19)</name>
    <name type="common">Bacillus megaterium</name>
    <dbReference type="NCBI Taxonomy" id="1348623"/>
    <lineage>
        <taxon>Bacteria</taxon>
        <taxon>Bacillati</taxon>
        <taxon>Bacillota</taxon>
        <taxon>Bacilli</taxon>
        <taxon>Bacillales</taxon>
        <taxon>Bacillaceae</taxon>
        <taxon>Priestia</taxon>
    </lineage>
</organism>
<dbReference type="Proteomes" id="UP000031829">
    <property type="component" value="Chromosome"/>
</dbReference>
<dbReference type="AlphaFoldDB" id="A0A0B6ACV3"/>
<dbReference type="InterPro" id="IPR016181">
    <property type="entry name" value="Acyl_CoA_acyltransferase"/>
</dbReference>
<gene>
    <name evidence="1" type="ORF">BG04_5247</name>
</gene>
<keyword evidence="1" id="KW-0808">Transferase</keyword>
<reference evidence="1 2" key="1">
    <citation type="journal article" date="2015" name="Genome Announc.">
        <title>Complete genome sequences for 35 biothreat assay-relevant bacillus species.</title>
        <authorList>
            <person name="Johnson S.L."/>
            <person name="Daligault H.E."/>
            <person name="Davenport K.W."/>
            <person name="Jaissle J."/>
            <person name="Frey K.G."/>
            <person name="Ladner J.T."/>
            <person name="Broomall S.M."/>
            <person name="Bishop-Lilly K.A."/>
            <person name="Bruce D.C."/>
            <person name="Gibbons H.S."/>
            <person name="Coyne S.R."/>
            <person name="Lo C.C."/>
            <person name="Meincke L."/>
            <person name="Munk A.C."/>
            <person name="Koroleva G.I."/>
            <person name="Rosenzweig C.N."/>
            <person name="Palacios G.F."/>
            <person name="Redden C.L."/>
            <person name="Minogue T.D."/>
            <person name="Chain P.S."/>
        </authorList>
    </citation>
    <scope>NUCLEOTIDE SEQUENCE [LARGE SCALE GENOMIC DNA]</scope>
    <source>
        <strain evidence="2">ATCC 14581 / DSM 32 / JCM 2506 / NBRC 15308 / NCIMB 9376 / NCTC 10342 / NRRL B-14308 / VKM B-512</strain>
    </source>
</reference>
<dbReference type="SUPFAM" id="SSF55729">
    <property type="entry name" value="Acyl-CoA N-acyltransferases (Nat)"/>
    <property type="match status" value="1"/>
</dbReference>
<dbReference type="InterPro" id="IPR000182">
    <property type="entry name" value="GNAT_dom"/>
</dbReference>
<accession>A0A0B6ACV3</accession>
<evidence type="ECO:0000313" key="2">
    <source>
        <dbReference type="Proteomes" id="UP000031829"/>
    </source>
</evidence>
<dbReference type="Gene3D" id="3.40.630.30">
    <property type="match status" value="1"/>
</dbReference>
<dbReference type="HOGENOM" id="CLU_118417_0_0_9"/>
<dbReference type="EMBL" id="CP009920">
    <property type="protein sequence ID" value="AJI22770.1"/>
    <property type="molecule type" value="Genomic_DNA"/>
</dbReference>
<protein>
    <submittedName>
        <fullName evidence="1">Acetyltransferase domain protein</fullName>
    </submittedName>
</protein>
<evidence type="ECO:0000313" key="1">
    <source>
        <dbReference type="EMBL" id="AJI22770.1"/>
    </source>
</evidence>
<sequence length="153" mass="17571">MKSQVRLLRDKELEEAAIIYTSVFSGSPWNEPWSINTAYARLYDISKTPGYIGIGYFHSKNNKLIGFIVGNEEQWANYKTFYVNEICVLSNTQQTGIGTSLLSFLNELLIQKEVKEVYVSTERGQGKPERFFEKNGFVTHESRILMTVNVDEI</sequence>
<dbReference type="RefSeq" id="WP_034651241.1">
    <property type="nucleotide sequence ID" value="NZ_BCVB01000010.1"/>
</dbReference>
<dbReference type="KEGG" id="bmeg:BG04_5247"/>
<name>A0A0B6ACV3_PRIM2</name>
<dbReference type="GO" id="GO:0016747">
    <property type="term" value="F:acyltransferase activity, transferring groups other than amino-acyl groups"/>
    <property type="evidence" value="ECO:0007669"/>
    <property type="project" value="InterPro"/>
</dbReference>
<dbReference type="PROSITE" id="PS51186">
    <property type="entry name" value="GNAT"/>
    <property type="match status" value="1"/>
</dbReference>
<proteinExistence type="predicted"/>